<gene>
    <name evidence="4" type="ORF">ENT72_00980</name>
    <name evidence="3" type="ORF">ENU12_07150</name>
</gene>
<feature type="domain" description="Glycosyl transferase family 1" evidence="1">
    <location>
        <begin position="226"/>
        <end position="365"/>
    </location>
</feature>
<protein>
    <submittedName>
        <fullName evidence="4">Glycosyltransferase</fullName>
    </submittedName>
</protein>
<dbReference type="SUPFAM" id="SSF53756">
    <property type="entry name" value="UDP-Glycosyltransferase/glycogen phosphorylase"/>
    <property type="match status" value="1"/>
</dbReference>
<dbReference type="PANTHER" id="PTHR12526">
    <property type="entry name" value="GLYCOSYLTRANSFERASE"/>
    <property type="match status" value="1"/>
</dbReference>
<keyword evidence="4" id="KW-0808">Transferase</keyword>
<comment type="caution">
    <text evidence="4">The sequence shown here is derived from an EMBL/GenBank/DDBJ whole genome shotgun (WGS) entry which is preliminary data.</text>
</comment>
<dbReference type="AlphaFoldDB" id="A0A7C4W5T9"/>
<accession>A0A7C4W5T9</accession>
<evidence type="ECO:0000313" key="3">
    <source>
        <dbReference type="EMBL" id="HGQ77663.1"/>
    </source>
</evidence>
<evidence type="ECO:0000259" key="2">
    <source>
        <dbReference type="Pfam" id="PF13439"/>
    </source>
</evidence>
<dbReference type="Gene3D" id="3.40.50.2000">
    <property type="entry name" value="Glycogen Phosphorylase B"/>
    <property type="match status" value="2"/>
</dbReference>
<dbReference type="EMBL" id="DTBH01000149">
    <property type="protein sequence ID" value="HGQ77663.1"/>
    <property type="molecule type" value="Genomic_DNA"/>
</dbReference>
<dbReference type="GO" id="GO:0016757">
    <property type="term" value="F:glycosyltransferase activity"/>
    <property type="evidence" value="ECO:0007669"/>
    <property type="project" value="InterPro"/>
</dbReference>
<dbReference type="Pfam" id="PF13439">
    <property type="entry name" value="Glyco_transf_4"/>
    <property type="match status" value="1"/>
</dbReference>
<reference evidence="4" key="1">
    <citation type="journal article" date="2020" name="mSystems">
        <title>Genome- and Community-Level Interaction Insights into Carbon Utilization and Element Cycling Functions of Hydrothermarchaeota in Hydrothermal Sediment.</title>
        <authorList>
            <person name="Zhou Z."/>
            <person name="Liu Y."/>
            <person name="Xu W."/>
            <person name="Pan J."/>
            <person name="Luo Z.H."/>
            <person name="Li M."/>
        </authorList>
    </citation>
    <scope>NUCLEOTIDE SEQUENCE [LARGE SCALE GENOMIC DNA]</scope>
    <source>
        <strain evidence="4">SpSt-604</strain>
        <strain evidence="3">SpSt-640</strain>
    </source>
</reference>
<dbReference type="PANTHER" id="PTHR12526:SF637">
    <property type="entry name" value="GLYCOSYLTRANSFERASE EPSF-RELATED"/>
    <property type="match status" value="1"/>
</dbReference>
<name>A0A7C4W5T9_FERPE</name>
<dbReference type="InterPro" id="IPR028098">
    <property type="entry name" value="Glyco_trans_4-like_N"/>
</dbReference>
<dbReference type="Pfam" id="PF00534">
    <property type="entry name" value="Glycos_transf_1"/>
    <property type="match status" value="1"/>
</dbReference>
<organism evidence="4">
    <name type="scientific">Fervidobacterium pennivorans</name>
    <dbReference type="NCBI Taxonomy" id="93466"/>
    <lineage>
        <taxon>Bacteria</taxon>
        <taxon>Thermotogati</taxon>
        <taxon>Thermotogota</taxon>
        <taxon>Thermotogae</taxon>
        <taxon>Thermotogales</taxon>
        <taxon>Fervidobacteriaceae</taxon>
        <taxon>Fervidobacterium</taxon>
    </lineage>
</organism>
<dbReference type="EMBL" id="DSZT01000032">
    <property type="protein sequence ID" value="HGU41490.1"/>
    <property type="molecule type" value="Genomic_DNA"/>
</dbReference>
<evidence type="ECO:0000313" key="4">
    <source>
        <dbReference type="EMBL" id="HGU41490.1"/>
    </source>
</evidence>
<proteinExistence type="predicted"/>
<dbReference type="InterPro" id="IPR001296">
    <property type="entry name" value="Glyco_trans_1"/>
</dbReference>
<evidence type="ECO:0000259" key="1">
    <source>
        <dbReference type="Pfam" id="PF00534"/>
    </source>
</evidence>
<feature type="domain" description="Glycosyltransferase subfamily 4-like N-terminal" evidence="2">
    <location>
        <begin position="17"/>
        <end position="215"/>
    </location>
</feature>
<sequence length="409" mass="46239">MRVLQINSVCGVGSTGRIMLQVHNTLKEKGHESYLAYGRNPARNCEEAIRIGSDLDVYSHVLLTRMFDLHGFGSKKATKEFVKTVDKINPDIIHLHNIHGYYLHIEVLFDFLKRYDKPVVWTLHDCWAFTGHCAHFLYARCDKWKTGCYSCPEKKAYPKSVFLDNSKSNYQGKRKIFTGVRNMTLVTPSQWLAGLVKESFLAEYPVKVIPNGVDIAIFKPTPSDFRKRFGLVNKFVILGVANVWDRRKGFNYFLELSKYLSDDEVIVLVGVSDKQIKMLPRNIIGIKRTSSAKELAEIYTAADVFFNPTLEDNYPTVNLEAQACGTYVITFDSGGSSETIISQESGMAIKPCSAKYILDLVRTLKSTGTKGVIIESPMRSVISHQFMVNSYIGLYEELYCEGNEKVVGV</sequence>